<name>A0A0A0J2Q9_9MICO</name>
<dbReference type="SUPFAM" id="SSF63829">
    <property type="entry name" value="Calcium-dependent phosphotriesterase"/>
    <property type="match status" value="1"/>
</dbReference>
<dbReference type="PANTHER" id="PTHR47572:SF4">
    <property type="entry name" value="LACTONASE DRP35"/>
    <property type="match status" value="1"/>
</dbReference>
<organism evidence="3 4">
    <name type="scientific">Knoellia sinensis KCTC 19936</name>
    <dbReference type="NCBI Taxonomy" id="1385520"/>
    <lineage>
        <taxon>Bacteria</taxon>
        <taxon>Bacillati</taxon>
        <taxon>Actinomycetota</taxon>
        <taxon>Actinomycetes</taxon>
        <taxon>Micrococcales</taxon>
        <taxon>Intrasporangiaceae</taxon>
        <taxon>Knoellia</taxon>
    </lineage>
</organism>
<evidence type="ECO:0000256" key="1">
    <source>
        <dbReference type="ARBA" id="ARBA00008853"/>
    </source>
</evidence>
<dbReference type="PANTHER" id="PTHR47572">
    <property type="entry name" value="LIPOPROTEIN-RELATED"/>
    <property type="match status" value="1"/>
</dbReference>
<dbReference type="STRING" id="1385520.N802_03140"/>
<keyword evidence="4" id="KW-1185">Reference proteome</keyword>
<dbReference type="OrthoDB" id="504981at2"/>
<dbReference type="InterPro" id="IPR051262">
    <property type="entry name" value="SMP-30/CGR1_Lactonase"/>
</dbReference>
<dbReference type="InterPro" id="IPR011042">
    <property type="entry name" value="6-blade_b-propeller_TolB-like"/>
</dbReference>
<dbReference type="Gene3D" id="2.120.10.30">
    <property type="entry name" value="TolB, C-terminal domain"/>
    <property type="match status" value="1"/>
</dbReference>
<dbReference type="EMBL" id="AVPJ01000010">
    <property type="protein sequence ID" value="KGN31670.1"/>
    <property type="molecule type" value="Genomic_DNA"/>
</dbReference>
<sequence>MKRTICLVAAGLAVAPLVVTTPAHAGGGPRPSIYQLTGDPVVGATGGSKFEGIGADGRRGTFYVSEVTGGEIHRGMVRKAQTQEWLGGDGTDGRFTARGITVDKAGRVYIAGGPNGIAADGTDNGRPDLWVYSPDGELLAALRAPGENAFLNDVWIGPDGAAYFTNSNAPQIFRVAREQGEWNVELWADASGTIDQLAGFNLGGIVLSPDRSAFVVAQGNVGRLWRFDVEDGSVTEVDTGGADLVGADGLVRQGSRLTVVRNFQRMVATLRLSADGSSARLVEQRATDPSRVLTTAKVLRGRMFFVDSKFEENPVGLPPYEVVTDPFTF</sequence>
<feature type="signal peptide" evidence="2">
    <location>
        <begin position="1"/>
        <end position="25"/>
    </location>
</feature>
<dbReference type="Proteomes" id="UP000030002">
    <property type="component" value="Unassembled WGS sequence"/>
</dbReference>
<keyword evidence="2" id="KW-0732">Signal</keyword>
<reference evidence="3 4" key="1">
    <citation type="submission" date="2013-08" db="EMBL/GenBank/DDBJ databases">
        <title>The genome sequence of Knoellia sinensis.</title>
        <authorList>
            <person name="Zhu W."/>
            <person name="Wang G."/>
        </authorList>
    </citation>
    <scope>NUCLEOTIDE SEQUENCE [LARGE SCALE GENOMIC DNA]</scope>
    <source>
        <strain evidence="3 4">KCTC 19936</strain>
    </source>
</reference>
<evidence type="ECO:0000313" key="3">
    <source>
        <dbReference type="EMBL" id="KGN31670.1"/>
    </source>
</evidence>
<protein>
    <submittedName>
        <fullName evidence="3">Gluconolaconase</fullName>
    </submittedName>
</protein>
<gene>
    <name evidence="3" type="ORF">N802_03140</name>
</gene>
<evidence type="ECO:0000256" key="2">
    <source>
        <dbReference type="SAM" id="SignalP"/>
    </source>
</evidence>
<comment type="similarity">
    <text evidence="1">Belongs to the SMP-30/CGR1 family.</text>
</comment>
<proteinExistence type="inferred from homology"/>
<accession>A0A0A0J2Q9</accession>
<dbReference type="RefSeq" id="WP_035917038.1">
    <property type="nucleotide sequence ID" value="NZ_AVPJ01000010.1"/>
</dbReference>
<dbReference type="AlphaFoldDB" id="A0A0A0J2Q9"/>
<evidence type="ECO:0000313" key="4">
    <source>
        <dbReference type="Proteomes" id="UP000030002"/>
    </source>
</evidence>
<comment type="caution">
    <text evidence="3">The sequence shown here is derived from an EMBL/GenBank/DDBJ whole genome shotgun (WGS) entry which is preliminary data.</text>
</comment>
<dbReference type="eggNOG" id="COG3386">
    <property type="taxonomic scope" value="Bacteria"/>
</dbReference>
<feature type="chain" id="PRO_5001970945" evidence="2">
    <location>
        <begin position="26"/>
        <end position="329"/>
    </location>
</feature>